<dbReference type="AlphaFoldDB" id="A0AAN9Y2X2"/>
<dbReference type="GO" id="GO:0016973">
    <property type="term" value="P:poly(A)+ mRNA export from nucleus"/>
    <property type="evidence" value="ECO:0007669"/>
    <property type="project" value="TreeGrafter"/>
</dbReference>
<dbReference type="Pfam" id="PF01399">
    <property type="entry name" value="PCI"/>
    <property type="match status" value="1"/>
</dbReference>
<dbReference type="GO" id="GO:0000973">
    <property type="term" value="P:post-transcriptional tethering of RNA polymerase II gene DNA at nuclear periphery"/>
    <property type="evidence" value="ECO:0007669"/>
    <property type="project" value="TreeGrafter"/>
</dbReference>
<proteinExistence type="inferred from homology"/>
<dbReference type="InterPro" id="IPR045114">
    <property type="entry name" value="Csn12-like"/>
</dbReference>
<dbReference type="SMART" id="SM00753">
    <property type="entry name" value="PAM"/>
    <property type="match status" value="1"/>
</dbReference>
<protein>
    <recommendedName>
        <fullName evidence="3">PCI domain-containing protein 2 homolog</fullName>
    </recommendedName>
    <alternativeName>
        <fullName evidence="2">CSN12-like protein</fullName>
    </alternativeName>
</protein>
<gene>
    <name evidence="5" type="ORF">V9T40_005260</name>
</gene>
<evidence type="ECO:0000259" key="4">
    <source>
        <dbReference type="PROSITE" id="PS50250"/>
    </source>
</evidence>
<comment type="caution">
    <text evidence="5">The sequence shown here is derived from an EMBL/GenBank/DDBJ whole genome shotgun (WGS) entry which is preliminary data.</text>
</comment>
<keyword evidence="6" id="KW-1185">Reference proteome</keyword>
<dbReference type="GO" id="GO:0006368">
    <property type="term" value="P:transcription elongation by RNA polymerase II"/>
    <property type="evidence" value="ECO:0007669"/>
    <property type="project" value="TreeGrafter"/>
</dbReference>
<feature type="domain" description="PCI" evidence="4">
    <location>
        <begin position="213"/>
        <end position="394"/>
    </location>
</feature>
<dbReference type="PROSITE" id="PS50250">
    <property type="entry name" value="PCI"/>
    <property type="match status" value="1"/>
</dbReference>
<comment type="similarity">
    <text evidence="1">Belongs to the CSN12 family.</text>
</comment>
<dbReference type="PANTHER" id="PTHR12732">
    <property type="entry name" value="UNCHARACTERIZED PROTEASOME COMPONENT REGION PCI-CONTAINING"/>
    <property type="match status" value="1"/>
</dbReference>
<name>A0AAN9Y2X2_9HEMI</name>
<dbReference type="Proteomes" id="UP001367676">
    <property type="component" value="Unassembled WGS sequence"/>
</dbReference>
<dbReference type="GO" id="GO:0070390">
    <property type="term" value="C:transcription export complex 2"/>
    <property type="evidence" value="ECO:0007669"/>
    <property type="project" value="TreeGrafter"/>
</dbReference>
<dbReference type="FunFam" id="1.10.10.10:FF:000146">
    <property type="entry name" value="PCI domain-containing protein 2 homolog"/>
    <property type="match status" value="1"/>
</dbReference>
<accession>A0AAN9Y2X2</accession>
<dbReference type="Gene3D" id="1.10.10.10">
    <property type="entry name" value="Winged helix-like DNA-binding domain superfamily/Winged helix DNA-binding domain"/>
    <property type="match status" value="1"/>
</dbReference>
<evidence type="ECO:0000313" key="5">
    <source>
        <dbReference type="EMBL" id="KAK7584297.1"/>
    </source>
</evidence>
<dbReference type="InterPro" id="IPR000717">
    <property type="entry name" value="PCI_dom"/>
</dbReference>
<evidence type="ECO:0000256" key="1">
    <source>
        <dbReference type="ARBA" id="ARBA00025771"/>
    </source>
</evidence>
<reference evidence="5 6" key="1">
    <citation type="submission" date="2024-03" db="EMBL/GenBank/DDBJ databases">
        <title>Adaptation during the transition from Ophiocordyceps entomopathogen to insect associate is accompanied by gene loss and intensified selection.</title>
        <authorList>
            <person name="Ward C.M."/>
            <person name="Onetto C.A."/>
            <person name="Borneman A.R."/>
        </authorList>
    </citation>
    <scope>NUCLEOTIDE SEQUENCE [LARGE SCALE GENOMIC DNA]</scope>
    <source>
        <strain evidence="5">AWRI1</strain>
        <tissue evidence="5">Single Adult Female</tissue>
    </source>
</reference>
<dbReference type="PANTHER" id="PTHR12732:SF0">
    <property type="entry name" value="PCI DOMAIN-CONTAINING PROTEIN 2"/>
    <property type="match status" value="1"/>
</dbReference>
<evidence type="ECO:0000256" key="3">
    <source>
        <dbReference type="ARBA" id="ARBA00072421"/>
    </source>
</evidence>
<evidence type="ECO:0000256" key="2">
    <source>
        <dbReference type="ARBA" id="ARBA00033214"/>
    </source>
</evidence>
<organism evidence="5 6">
    <name type="scientific">Parthenolecanium corni</name>
    <dbReference type="NCBI Taxonomy" id="536013"/>
    <lineage>
        <taxon>Eukaryota</taxon>
        <taxon>Metazoa</taxon>
        <taxon>Ecdysozoa</taxon>
        <taxon>Arthropoda</taxon>
        <taxon>Hexapoda</taxon>
        <taxon>Insecta</taxon>
        <taxon>Pterygota</taxon>
        <taxon>Neoptera</taxon>
        <taxon>Paraneoptera</taxon>
        <taxon>Hemiptera</taxon>
        <taxon>Sternorrhyncha</taxon>
        <taxon>Coccoidea</taxon>
        <taxon>Coccidae</taxon>
        <taxon>Parthenolecanium</taxon>
    </lineage>
</organism>
<dbReference type="EMBL" id="JBBCAQ010000032">
    <property type="protein sequence ID" value="KAK7584297.1"/>
    <property type="molecule type" value="Genomic_DNA"/>
</dbReference>
<dbReference type="GO" id="GO:0003690">
    <property type="term" value="F:double-stranded DNA binding"/>
    <property type="evidence" value="ECO:0007669"/>
    <property type="project" value="InterPro"/>
</dbReference>
<dbReference type="GO" id="GO:0003723">
    <property type="term" value="F:RNA binding"/>
    <property type="evidence" value="ECO:0007669"/>
    <property type="project" value="InterPro"/>
</dbReference>
<sequence>MSYNQSLSSFLNQVQNAWRRRDAAPLCDFFSLQDPHIVNPNLYHGHENIESYIDSFLADVCLYHLKCVACLREKNFNEAYHSQLSLTQAFTKLFQNQKNDNWLIPVINVICLDLRQLTYNVNVDATASASRTGVVRPREALENTAEAIMGAFRVCAADNRSSENETKRWGMMLFANHLFKVYFKMSQLHLMKPLIRAIESSPLKSRFSIGQQVTYKYYAGLKAMMDEDYKSANQYLTFAFERCEKTSKKNKQHILIYLIPVRILLGYMPTKEILEKYELLPMWYIANAVRRGRVNELTDTMNEYRVLLCKFRIYTIVEKLRIITYRNLFKNIFLLYKNHLVDMNVLMVGLQMVEEPQIDLDETHCIVANLIYEGKIKGYISLSHQKLVLSKIDPFPKLTSIS</sequence>
<evidence type="ECO:0000313" key="6">
    <source>
        <dbReference type="Proteomes" id="UP001367676"/>
    </source>
</evidence>
<dbReference type="InterPro" id="IPR036388">
    <property type="entry name" value="WH-like_DNA-bd_sf"/>
</dbReference>